<organism evidence="4">
    <name type="scientific">Volvox carteri f. nagariensis</name>
    <dbReference type="NCBI Taxonomy" id="3068"/>
    <lineage>
        <taxon>Eukaryota</taxon>
        <taxon>Viridiplantae</taxon>
        <taxon>Chlorophyta</taxon>
        <taxon>core chlorophytes</taxon>
        <taxon>Chlorophyceae</taxon>
        <taxon>CS clade</taxon>
        <taxon>Chlamydomonadales</taxon>
        <taxon>Volvocaceae</taxon>
        <taxon>Volvox</taxon>
    </lineage>
</organism>
<reference evidence="3 4" key="1">
    <citation type="journal article" date="2010" name="Science">
        <title>Genomic analysis of organismal complexity in the multicellular green alga Volvox carteri.</title>
        <authorList>
            <person name="Prochnik S.E."/>
            <person name="Umen J."/>
            <person name="Nedelcu A.M."/>
            <person name="Hallmann A."/>
            <person name="Miller S.M."/>
            <person name="Nishii I."/>
            <person name="Ferris P."/>
            <person name="Kuo A."/>
            <person name="Mitros T."/>
            <person name="Fritz-Laylin L.K."/>
            <person name="Hellsten U."/>
            <person name="Chapman J."/>
            <person name="Simakov O."/>
            <person name="Rensing S.A."/>
            <person name="Terry A."/>
            <person name="Pangilinan J."/>
            <person name="Kapitonov V."/>
            <person name="Jurka J."/>
            <person name="Salamov A."/>
            <person name="Shapiro H."/>
            <person name="Schmutz J."/>
            <person name="Grimwood J."/>
            <person name="Lindquist E."/>
            <person name="Lucas S."/>
            <person name="Grigoriev I.V."/>
            <person name="Schmitt R."/>
            <person name="Kirk D."/>
            <person name="Rokhsar D.S."/>
        </authorList>
    </citation>
    <scope>NUCLEOTIDE SEQUENCE [LARGE SCALE GENOMIC DNA]</scope>
    <source>
        <strain evidence="4">f. Nagariensis / Eve</strain>
    </source>
</reference>
<evidence type="ECO:0000256" key="2">
    <source>
        <dbReference type="SAM" id="Phobius"/>
    </source>
</evidence>
<dbReference type="OrthoDB" id="552597at2759"/>
<evidence type="ECO:0000313" key="3">
    <source>
        <dbReference type="EMBL" id="EFJ42337.1"/>
    </source>
</evidence>
<dbReference type="STRING" id="3068.D8UD59"/>
<feature type="compositionally biased region" description="Basic and acidic residues" evidence="1">
    <location>
        <begin position="636"/>
        <end position="645"/>
    </location>
</feature>
<dbReference type="eggNOG" id="KOG0621">
    <property type="taxonomic scope" value="Eukaryota"/>
</dbReference>
<feature type="transmembrane region" description="Helical" evidence="2">
    <location>
        <begin position="329"/>
        <end position="355"/>
    </location>
</feature>
<keyword evidence="2" id="KW-0472">Membrane</keyword>
<gene>
    <name evidence="3" type="ORF">VOLCADRAFT_97607</name>
</gene>
<dbReference type="KEGG" id="vcn:VOLCADRAFT_97607"/>
<evidence type="ECO:0000313" key="4">
    <source>
        <dbReference type="Proteomes" id="UP000001058"/>
    </source>
</evidence>
<dbReference type="RefSeq" id="XP_002956570.1">
    <property type="nucleotide sequence ID" value="XM_002956524.1"/>
</dbReference>
<keyword evidence="2" id="KW-0812">Transmembrane</keyword>
<keyword evidence="2" id="KW-1133">Transmembrane helix</keyword>
<accession>D8UD59</accession>
<feature type="transmembrane region" description="Helical" evidence="2">
    <location>
        <begin position="375"/>
        <end position="395"/>
    </location>
</feature>
<dbReference type="EMBL" id="GL378383">
    <property type="protein sequence ID" value="EFJ42337.1"/>
    <property type="molecule type" value="Genomic_DNA"/>
</dbReference>
<keyword evidence="4" id="KW-1185">Reference proteome</keyword>
<dbReference type="AlphaFoldDB" id="D8UD59"/>
<evidence type="ECO:0000256" key="1">
    <source>
        <dbReference type="SAM" id="MobiDB-lite"/>
    </source>
</evidence>
<proteinExistence type="predicted"/>
<dbReference type="InParanoid" id="D8UD59"/>
<dbReference type="Proteomes" id="UP000001058">
    <property type="component" value="Unassembled WGS sequence"/>
</dbReference>
<feature type="region of interest" description="Disordered" evidence="1">
    <location>
        <begin position="626"/>
        <end position="645"/>
    </location>
</feature>
<feature type="transmembrane region" description="Helical" evidence="2">
    <location>
        <begin position="287"/>
        <end position="308"/>
    </location>
</feature>
<protein>
    <submittedName>
        <fullName evidence="3">Uncharacterized protein</fullName>
    </submittedName>
</protein>
<dbReference type="PANTHER" id="PTHR12460">
    <property type="entry name" value="CYCLIN-DEPENDENT KINASE INHIBITOR-RELATED PROTEIN"/>
    <property type="match status" value="1"/>
</dbReference>
<sequence>MVLPILMPTATQAMGTVMLAATMRVMDMVMVEYRALSTKSSIVRLRSRRSNSSRQLQSVSRVSSKVLSSAAEKAGERIGERAGERLVERLAERAGERLTERVGERVLERAGERVAERAGERLAERMGERVAERMGERIAERAAERAGERLAERAGERLAERVGERMAERAAERAGERLAERAGERLAERVAERAGERMAERLGEQALTKSGTRVGAHAAEALAGRILEPTTAATRAAEHSASAAAAHGAGAAVAHGAGSRGGLSMLDAAIQKLLGSRLGRRFLTPQLLARVGRGAMVALPAIGALFVAHLAHQDYERMVEERANGHLAAFLGFLVAFTFDVLDVLAHIVVVVGLMHQHFQVGLHVPHSVLHNVEGAGIAIAVISTVAAAAAEIMAMRRGLAIANAAAAAAAAAAGTAAPGTVNGVPHATATAKASAASDAAAPPVPPNIDAIRRHVHASAAAAEGAATAPSTPVNVTHGYVGTVAGKSGSASSVAVLGVLSAGWHENGRQQPHQALNGANPAAALQQVVADERTVAAAKAADVESDIRASPGRPDIVAAAGDTAMEAAAAAVAAATAAELAADVMALGASGRASTAASAADCVNPSARVMSSTWHGGAADKLLTGKRTSARLRRNNGKDNDNTDL</sequence>
<dbReference type="GeneID" id="9619826"/>
<name>D8UD59_VOLCA</name>